<evidence type="ECO:0000313" key="3">
    <source>
        <dbReference type="Proteomes" id="UP000008281"/>
    </source>
</evidence>
<gene>
    <name evidence="2" type="ORF">CRE_17254</name>
</gene>
<feature type="region of interest" description="Disordered" evidence="1">
    <location>
        <begin position="243"/>
        <end position="268"/>
    </location>
</feature>
<protein>
    <submittedName>
        <fullName evidence="2">Uncharacterized protein</fullName>
    </submittedName>
</protein>
<dbReference type="InParanoid" id="E3MAD7"/>
<evidence type="ECO:0000313" key="2">
    <source>
        <dbReference type="EMBL" id="EFO96741.1"/>
    </source>
</evidence>
<dbReference type="HOGENOM" id="CLU_1039139_0_0_1"/>
<sequence>MSTPLQLIPRNKWMNTGYIREALDDVGMDHLIYYGLGGGLVLASVEVLREKPSQCIVATNLTLMEYLKKRHPNIEVEEDQYVLKADGGFYPIQFIFKMQMEDFNEIARELRIRKARQLKKKEQNMGPPQPPLSDPEVRLLKTEFFPTGVSFSNAATIKITFLHPNKEKEVARWKKEKLLAEKKENGQETKKEGVVKKMREDTIKDREVKQKGPEVSTAFDTKMKEEQKKLWISKHKKEIPQLPSFRTDPFKFPGFKIAKPTTSSDTPK</sequence>
<organism evidence="3">
    <name type="scientific">Caenorhabditis remanei</name>
    <name type="common">Caenorhabditis vulgaris</name>
    <dbReference type="NCBI Taxonomy" id="31234"/>
    <lineage>
        <taxon>Eukaryota</taxon>
        <taxon>Metazoa</taxon>
        <taxon>Ecdysozoa</taxon>
        <taxon>Nematoda</taxon>
        <taxon>Chromadorea</taxon>
        <taxon>Rhabditida</taxon>
        <taxon>Rhabditina</taxon>
        <taxon>Rhabditomorpha</taxon>
        <taxon>Rhabditoidea</taxon>
        <taxon>Rhabditidae</taxon>
        <taxon>Peloderinae</taxon>
        <taxon>Caenorhabditis</taxon>
    </lineage>
</organism>
<evidence type="ECO:0000256" key="1">
    <source>
        <dbReference type="SAM" id="MobiDB-lite"/>
    </source>
</evidence>
<accession>E3MAD7</accession>
<proteinExistence type="predicted"/>
<reference evidence="2" key="1">
    <citation type="submission" date="2007-07" db="EMBL/GenBank/DDBJ databases">
        <title>PCAP assembly of the Caenorhabditis remanei genome.</title>
        <authorList>
            <consortium name="The Caenorhabditis remanei Sequencing Consortium"/>
            <person name="Wilson R.K."/>
        </authorList>
    </citation>
    <scope>NUCLEOTIDE SEQUENCE [LARGE SCALE GENOMIC DNA]</scope>
    <source>
        <strain evidence="2">PB4641</strain>
    </source>
</reference>
<name>E3MAD7_CAERE</name>
<keyword evidence="3" id="KW-1185">Reference proteome</keyword>
<dbReference type="EMBL" id="DS268431">
    <property type="protein sequence ID" value="EFO96741.1"/>
    <property type="molecule type" value="Genomic_DNA"/>
</dbReference>
<dbReference type="AlphaFoldDB" id="E3MAD7"/>
<dbReference type="Proteomes" id="UP000008281">
    <property type="component" value="Unassembled WGS sequence"/>
</dbReference>